<organism evidence="1 2">
    <name type="scientific">Thalassiosira oceanica</name>
    <name type="common">Marine diatom</name>
    <dbReference type="NCBI Taxonomy" id="159749"/>
    <lineage>
        <taxon>Eukaryota</taxon>
        <taxon>Sar</taxon>
        <taxon>Stramenopiles</taxon>
        <taxon>Ochrophyta</taxon>
        <taxon>Bacillariophyta</taxon>
        <taxon>Coscinodiscophyceae</taxon>
        <taxon>Thalassiosirophycidae</taxon>
        <taxon>Thalassiosirales</taxon>
        <taxon>Thalassiosiraceae</taxon>
        <taxon>Thalassiosira</taxon>
    </lineage>
</organism>
<name>K0SNG1_THAOC</name>
<gene>
    <name evidence="1" type="ORF">THAOC_11122</name>
</gene>
<reference evidence="1 2" key="1">
    <citation type="journal article" date="2012" name="Genome Biol.">
        <title>Genome and low-iron response of an oceanic diatom adapted to chronic iron limitation.</title>
        <authorList>
            <person name="Lommer M."/>
            <person name="Specht M."/>
            <person name="Roy A.S."/>
            <person name="Kraemer L."/>
            <person name="Andreson R."/>
            <person name="Gutowska M.A."/>
            <person name="Wolf J."/>
            <person name="Bergner S.V."/>
            <person name="Schilhabel M.B."/>
            <person name="Klostermeier U.C."/>
            <person name="Beiko R.G."/>
            <person name="Rosenstiel P."/>
            <person name="Hippler M."/>
            <person name="Laroche J."/>
        </authorList>
    </citation>
    <scope>NUCLEOTIDE SEQUENCE [LARGE SCALE GENOMIC DNA]</scope>
    <source>
        <strain evidence="1 2">CCMP1005</strain>
    </source>
</reference>
<feature type="non-terminal residue" evidence="1">
    <location>
        <position position="45"/>
    </location>
</feature>
<evidence type="ECO:0000313" key="2">
    <source>
        <dbReference type="Proteomes" id="UP000266841"/>
    </source>
</evidence>
<protein>
    <submittedName>
        <fullName evidence="1">Uncharacterized protein</fullName>
    </submittedName>
</protein>
<evidence type="ECO:0000313" key="1">
    <source>
        <dbReference type="EMBL" id="EJK67798.1"/>
    </source>
</evidence>
<comment type="caution">
    <text evidence="1">The sequence shown here is derived from an EMBL/GenBank/DDBJ whole genome shotgun (WGS) entry which is preliminary data.</text>
</comment>
<keyword evidence="2" id="KW-1185">Reference proteome</keyword>
<dbReference type="AlphaFoldDB" id="K0SNG1"/>
<proteinExistence type="predicted"/>
<dbReference type="EMBL" id="AGNL01012614">
    <property type="protein sequence ID" value="EJK67798.1"/>
    <property type="molecule type" value="Genomic_DNA"/>
</dbReference>
<accession>K0SNG1</accession>
<dbReference type="Proteomes" id="UP000266841">
    <property type="component" value="Unassembled WGS sequence"/>
</dbReference>
<sequence length="45" mass="5292">MTTHRTFISHNLHQPLQLSVVFQLYLFENDNNTTNNAFQEARSGR</sequence>